<dbReference type="PANTHER" id="PTHR35299:SF6">
    <property type="entry name" value="RUBISCO ACCUMULATION FACTOR 1"/>
    <property type="match status" value="1"/>
</dbReference>
<feature type="domain" description="Rubisco accumulation factor 1 helix turn helix" evidence="5">
    <location>
        <begin position="72"/>
        <end position="132"/>
    </location>
</feature>
<evidence type="ECO:0000256" key="1">
    <source>
        <dbReference type="ARBA" id="ARBA00023186"/>
    </source>
</evidence>
<name>A0AAW1S1B9_9CHLO</name>
<dbReference type="InterPro" id="IPR041358">
    <property type="entry name" value="Raf1_N"/>
</dbReference>
<keyword evidence="7" id="KW-1185">Reference proteome</keyword>
<keyword evidence="1" id="KW-0143">Chaperone</keyword>
<organism evidence="6 7">
    <name type="scientific">Elliptochloris bilobata</name>
    <dbReference type="NCBI Taxonomy" id="381761"/>
    <lineage>
        <taxon>Eukaryota</taxon>
        <taxon>Viridiplantae</taxon>
        <taxon>Chlorophyta</taxon>
        <taxon>core chlorophytes</taxon>
        <taxon>Trebouxiophyceae</taxon>
        <taxon>Trebouxiophyceae incertae sedis</taxon>
        <taxon>Elliptochloris clade</taxon>
        <taxon>Elliptochloris</taxon>
    </lineage>
</organism>
<evidence type="ECO:0000259" key="4">
    <source>
        <dbReference type="Pfam" id="PF18578"/>
    </source>
</evidence>
<comment type="caution">
    <text evidence="6">The sequence shown here is derived from an EMBL/GenBank/DDBJ whole genome shotgun (WGS) entry which is preliminary data.</text>
</comment>
<dbReference type="Proteomes" id="UP001445335">
    <property type="component" value="Unassembled WGS sequence"/>
</dbReference>
<dbReference type="Pfam" id="PF18579">
    <property type="entry name" value="Raf1_HTH"/>
    <property type="match status" value="1"/>
</dbReference>
<evidence type="ECO:0000313" key="6">
    <source>
        <dbReference type="EMBL" id="KAK9839810.1"/>
    </source>
</evidence>
<evidence type="ECO:0000259" key="3">
    <source>
        <dbReference type="Pfam" id="PF18087"/>
    </source>
</evidence>
<dbReference type="PANTHER" id="PTHR35299">
    <property type="entry name" value="RUBISCO ACCUMULATION FACTOR 1"/>
    <property type="match status" value="1"/>
</dbReference>
<dbReference type="InterPro" id="IPR037494">
    <property type="entry name" value="RAF1"/>
</dbReference>
<feature type="domain" description="Rubisco accumulation factor 1 C-terminal" evidence="3">
    <location>
        <begin position="268"/>
        <end position="429"/>
    </location>
</feature>
<reference evidence="6 7" key="1">
    <citation type="journal article" date="2024" name="Nat. Commun.">
        <title>Phylogenomics reveals the evolutionary origins of lichenization in chlorophyte algae.</title>
        <authorList>
            <person name="Puginier C."/>
            <person name="Libourel C."/>
            <person name="Otte J."/>
            <person name="Skaloud P."/>
            <person name="Haon M."/>
            <person name="Grisel S."/>
            <person name="Petersen M."/>
            <person name="Berrin J.G."/>
            <person name="Delaux P.M."/>
            <person name="Dal Grande F."/>
            <person name="Keller J."/>
        </authorList>
    </citation>
    <scope>NUCLEOTIDE SEQUENCE [LARGE SCALE GENOMIC DNA]</scope>
    <source>
        <strain evidence="6 7">SAG 245.80</strain>
    </source>
</reference>
<dbReference type="InterPro" id="IPR040858">
    <property type="entry name" value="Raf1_C"/>
</dbReference>
<sequence length="445" mass="46783">MPGQGGEQGRQPSRLILPGQQRNGAAQAPQLGGGLAGLGLDANTNTPANPFRPPPGFMDSAPGQQAPAQTEDPQTMLNKIRADAGPWHQLAKLLPALVRAGIDATAVEAETGLERARQNVWAVSEQVYESLARSGEVPPDEMAYFDPEGGEDLLYGLRFLPIDKRPAIARFIVERQMDAAEAGVLARAVKEQERRRGEREGFSAAPGDCLAYKYFRDAFEAGRNEDARDACVRKGLKVAATEAAKAKLGQLSDEVASVAAAEAAPAKLQIVRLTREETAVRPIPLLTPEGGLTGADAATIASAPARPRQGGPFNAFCTDGGPPGQLWVALPAWNMMLLAQRPLAILLPDISQVDALVALSRARTDEERARFTGAGLLVIERAPDDAVDPDAYYAVPAAAGASGLVLVAAADLPEGAEPCGRVLFCCRPPAGGSSVLADTAEVIQL</sequence>
<evidence type="ECO:0000259" key="5">
    <source>
        <dbReference type="Pfam" id="PF18579"/>
    </source>
</evidence>
<gene>
    <name evidence="6" type="ORF">WJX81_003436</name>
</gene>
<feature type="domain" description="Rubisco accumulation factor 1 alpha-helical" evidence="4">
    <location>
        <begin position="149"/>
        <end position="250"/>
    </location>
</feature>
<dbReference type="AlphaFoldDB" id="A0AAW1S1B9"/>
<dbReference type="Pfam" id="PF18087">
    <property type="entry name" value="RuBisCo_chap_C"/>
    <property type="match status" value="1"/>
</dbReference>
<accession>A0AAW1S1B9</accession>
<evidence type="ECO:0000313" key="7">
    <source>
        <dbReference type="Proteomes" id="UP001445335"/>
    </source>
</evidence>
<proteinExistence type="predicted"/>
<evidence type="ECO:0000256" key="2">
    <source>
        <dbReference type="SAM" id="MobiDB-lite"/>
    </source>
</evidence>
<dbReference type="Pfam" id="PF18578">
    <property type="entry name" value="Raf1_N"/>
    <property type="match status" value="1"/>
</dbReference>
<dbReference type="GO" id="GO:0110102">
    <property type="term" value="P:ribulose bisphosphate carboxylase complex assembly"/>
    <property type="evidence" value="ECO:0007669"/>
    <property type="project" value="UniProtKB-ARBA"/>
</dbReference>
<feature type="compositionally biased region" description="Polar residues" evidence="2">
    <location>
        <begin position="62"/>
        <end position="72"/>
    </location>
</feature>
<protein>
    <submittedName>
        <fullName evidence="6">Uncharacterized protein</fullName>
    </submittedName>
</protein>
<feature type="region of interest" description="Disordered" evidence="2">
    <location>
        <begin position="1"/>
        <end position="72"/>
    </location>
</feature>
<dbReference type="InterPro" id="IPR040781">
    <property type="entry name" value="Raf1_HTH"/>
</dbReference>
<dbReference type="EMBL" id="JALJOU010000014">
    <property type="protein sequence ID" value="KAK9839810.1"/>
    <property type="molecule type" value="Genomic_DNA"/>
</dbReference>